<dbReference type="RefSeq" id="WP_188968903.1">
    <property type="nucleotide sequence ID" value="NZ_BMKW01000008.1"/>
</dbReference>
<feature type="transmembrane region" description="Helical" evidence="2">
    <location>
        <begin position="401"/>
        <end position="430"/>
    </location>
</feature>
<feature type="transmembrane region" description="Helical" evidence="2">
    <location>
        <begin position="338"/>
        <end position="356"/>
    </location>
</feature>
<keyword evidence="5" id="KW-1185">Reference proteome</keyword>
<keyword evidence="2" id="KW-1133">Transmembrane helix</keyword>
<dbReference type="GO" id="GO:0005886">
    <property type="term" value="C:plasma membrane"/>
    <property type="evidence" value="ECO:0007669"/>
    <property type="project" value="UniProtKB-SubCell"/>
</dbReference>
<feature type="transmembrane region" description="Helical" evidence="2">
    <location>
        <begin position="67"/>
        <end position="85"/>
    </location>
</feature>
<feature type="transmembrane region" description="Helical" evidence="2">
    <location>
        <begin position="583"/>
        <end position="602"/>
    </location>
</feature>
<feature type="transmembrane region" description="Helical" evidence="2">
    <location>
        <begin position="492"/>
        <end position="514"/>
    </location>
</feature>
<accession>A0A917NTW4</accession>
<keyword evidence="1" id="KW-0997">Cell inner membrane</keyword>
<dbReference type="InterPro" id="IPR010656">
    <property type="entry name" value="DctM"/>
</dbReference>
<feature type="transmembrane region" description="Helical" evidence="2">
    <location>
        <begin position="362"/>
        <end position="380"/>
    </location>
</feature>
<protein>
    <recommendedName>
        <fullName evidence="3">Solute-binding protein family 3/N-terminal domain-containing protein</fullName>
    </recommendedName>
</protein>
<dbReference type="Pfam" id="PF00497">
    <property type="entry name" value="SBP_bac_3"/>
    <property type="match status" value="1"/>
</dbReference>
<feature type="transmembrane region" description="Helical" evidence="2">
    <location>
        <begin position="608"/>
        <end position="625"/>
    </location>
</feature>
<feature type="transmembrane region" description="Helical" evidence="2">
    <location>
        <begin position="462"/>
        <end position="480"/>
    </location>
</feature>
<keyword evidence="2" id="KW-0472">Membrane</keyword>
<comment type="function">
    <text evidence="1">Part of the tripartite ATP-independent periplasmic (TRAP) transport system.</text>
</comment>
<dbReference type="Pfam" id="PF06808">
    <property type="entry name" value="DctM"/>
    <property type="match status" value="1"/>
</dbReference>
<feature type="transmembrane region" description="Helical" evidence="2">
    <location>
        <begin position="126"/>
        <end position="144"/>
    </location>
</feature>
<evidence type="ECO:0000313" key="4">
    <source>
        <dbReference type="EMBL" id="GGJ24735.1"/>
    </source>
</evidence>
<dbReference type="GO" id="GO:0022857">
    <property type="term" value="F:transmembrane transporter activity"/>
    <property type="evidence" value="ECO:0007669"/>
    <property type="project" value="UniProtKB-UniRule"/>
</dbReference>
<evidence type="ECO:0000313" key="5">
    <source>
        <dbReference type="Proteomes" id="UP000661507"/>
    </source>
</evidence>
<feature type="transmembrane region" description="Helical" evidence="2">
    <location>
        <begin position="12"/>
        <end position="29"/>
    </location>
</feature>
<gene>
    <name evidence="4" type="ORF">GCM10011320_35050</name>
</gene>
<feature type="transmembrane region" description="Helical" evidence="2">
    <location>
        <begin position="296"/>
        <end position="317"/>
    </location>
</feature>
<feature type="transmembrane region" description="Helical" evidence="2">
    <location>
        <begin position="171"/>
        <end position="192"/>
    </location>
</feature>
<dbReference type="EMBL" id="BMKW01000008">
    <property type="protein sequence ID" value="GGJ24735.1"/>
    <property type="molecule type" value="Genomic_DNA"/>
</dbReference>
<dbReference type="PANTHER" id="PTHR43849">
    <property type="entry name" value="BLL3936 PROTEIN"/>
    <property type="match status" value="1"/>
</dbReference>
<dbReference type="SMART" id="SM00062">
    <property type="entry name" value="PBPb"/>
    <property type="match status" value="1"/>
</dbReference>
<evidence type="ECO:0000256" key="1">
    <source>
        <dbReference type="RuleBase" id="RU369079"/>
    </source>
</evidence>
<feature type="transmembrane region" description="Helical" evidence="2">
    <location>
        <begin position="555"/>
        <end position="576"/>
    </location>
</feature>
<feature type="domain" description="Solute-binding protein family 3/N-terminal" evidence="3">
    <location>
        <begin position="669"/>
        <end position="898"/>
    </location>
</feature>
<dbReference type="SUPFAM" id="SSF53850">
    <property type="entry name" value="Periplasmic binding protein-like II"/>
    <property type="match status" value="1"/>
</dbReference>
<proteinExistence type="predicted"/>
<dbReference type="Gene3D" id="3.40.190.10">
    <property type="entry name" value="Periplasmic binding protein-like II"/>
    <property type="match status" value="2"/>
</dbReference>
<dbReference type="InterPro" id="IPR001638">
    <property type="entry name" value="Solute-binding_3/MltF_N"/>
</dbReference>
<evidence type="ECO:0000259" key="3">
    <source>
        <dbReference type="SMART" id="SM00062"/>
    </source>
</evidence>
<feature type="transmembrane region" description="Helical" evidence="2">
    <location>
        <begin position="436"/>
        <end position="455"/>
    </location>
</feature>
<dbReference type="NCBIfam" id="TIGR02123">
    <property type="entry name" value="TRAP_fused"/>
    <property type="match status" value="1"/>
</dbReference>
<feature type="transmembrane region" description="Helical" evidence="2">
    <location>
        <begin position="258"/>
        <end position="284"/>
    </location>
</feature>
<dbReference type="AlphaFoldDB" id="A0A917NTW4"/>
<keyword evidence="2" id="KW-0812">Transmembrane</keyword>
<dbReference type="PANTHER" id="PTHR43849:SF2">
    <property type="entry name" value="BLL3936 PROTEIN"/>
    <property type="match status" value="1"/>
</dbReference>
<reference evidence="4" key="1">
    <citation type="journal article" date="2014" name="Int. J. Syst. Evol. Microbiol.">
        <title>Complete genome sequence of Corynebacterium casei LMG S-19264T (=DSM 44701T), isolated from a smear-ripened cheese.</title>
        <authorList>
            <consortium name="US DOE Joint Genome Institute (JGI-PGF)"/>
            <person name="Walter F."/>
            <person name="Albersmeier A."/>
            <person name="Kalinowski J."/>
            <person name="Ruckert C."/>
        </authorList>
    </citation>
    <scope>NUCLEOTIDE SEQUENCE</scope>
    <source>
        <strain evidence="4">CGMCC 1.3617</strain>
    </source>
</reference>
<feature type="transmembrane region" description="Helical" evidence="2">
    <location>
        <begin position="526"/>
        <end position="543"/>
    </location>
</feature>
<keyword evidence="1" id="KW-0813">Transport</keyword>
<feature type="transmembrane region" description="Helical" evidence="2">
    <location>
        <begin position="35"/>
        <end position="55"/>
    </location>
</feature>
<sequence length="974" mass="103137">MRELPFWLRTAIFGWLAFWAAVHLYWGGFGFPEPITIRSLHLLVFTPPLFLLYPAFAKRSPQNRPSVMDWIWAAASAAPHLWVLINADAVNDRMEYVDPFTPVMLGLAILCMVTMLEAIRRAVEPGLAWMTAGCLLYMFVGHHLPGVLNTRVFTTSEIMEAAWLVPTAGGVYGPLTGIVATTIAVFILFGSFMQGSGTGRLFANFGAAVAGRYTGGPAKVAVVSSGLFGTMSGSSVSNVITTGAMTIPLMIRIGYKPAVAAGIESAASVGGALMPPVMGAAAFVMAEITNIPYGDILVAAAIGAVLYYFAILAAVHFEAKKLGITPMAAKDIPAWREVLADAHLIIPIGLLVYLMTERWSGNYAAFCATLAMVAVSLLRARTRMGWREVIESLTNAGLTMAPLAVAIAASGVVVSVLTATGMVVAFGGIIKELADGSFGLLAVLLCLTVLILGLGIPTTPSYIIAAAIGAPQLLELGRSLGIDMMQAHLFLFYFAVIADATPPVAASAFAAAAIAKASPTIASLHASRFGIAGFTVGFAFLYDPGIMMRGGIIEIVSATSIQVMALVLITSAYAGFLMRPMGVPLRILLGAAGLFAAFGHIAPDTVRLTIAAVALGGTALLQMMITRKTSMIRPIVALLGLLLAVPAVAQNVAPQQAGPTLSAIRARGMLNCGVSTGDPAWSQPDSQGVWQGVDADLCRAVAAAVLGDPSKVSWHPLTGQTRFAALSGGQIDMLARTTTWTFLRDAVNGLNFTAPYFMDGQGFLVKADSGIEHANQLDGASICLTAASTHELNLQDWARQANIRFQPVVFADKDEARRAYESGRCDAYTADSSQLAAIRVAFTNPAAHRLLPERISKEPYAVAVRQGDDQWFDIVRFVTFGLIEAEELGVTRENAATLAVDSPRPAVQRLLGRTGDLGPTVGLDRAWLLNAVKAVGNYGEIYDRHLGANSPVRLPRGPNALWNAGGLLWSPPIR</sequence>
<dbReference type="Proteomes" id="UP000661507">
    <property type="component" value="Unassembled WGS sequence"/>
</dbReference>
<dbReference type="CDD" id="cd13692">
    <property type="entry name" value="PBP2_BztA"/>
    <property type="match status" value="1"/>
</dbReference>
<organism evidence="4 5">
    <name type="scientific">Neoroseomonas lacus</name>
    <dbReference type="NCBI Taxonomy" id="287609"/>
    <lineage>
        <taxon>Bacteria</taxon>
        <taxon>Pseudomonadati</taxon>
        <taxon>Pseudomonadota</taxon>
        <taxon>Alphaproteobacteria</taxon>
        <taxon>Acetobacterales</taxon>
        <taxon>Acetobacteraceae</taxon>
        <taxon>Neoroseomonas</taxon>
    </lineage>
</organism>
<keyword evidence="1" id="KW-1003">Cell membrane</keyword>
<dbReference type="InterPro" id="IPR011853">
    <property type="entry name" value="TRAP_DctM-Dct_fused"/>
</dbReference>
<comment type="subcellular location">
    <subcellularLocation>
        <location evidence="1">Cell inner membrane</location>
        <topology evidence="1">Multi-pass membrane protein</topology>
    </subcellularLocation>
</comment>
<feature type="transmembrane region" description="Helical" evidence="2">
    <location>
        <begin position="100"/>
        <end position="119"/>
    </location>
</feature>
<evidence type="ECO:0000256" key="2">
    <source>
        <dbReference type="SAM" id="Phobius"/>
    </source>
</evidence>
<name>A0A917NTW4_9PROT</name>
<comment type="caution">
    <text evidence="4">The sequence shown here is derived from an EMBL/GenBank/DDBJ whole genome shotgun (WGS) entry which is preliminary data.</text>
</comment>
<reference evidence="4" key="2">
    <citation type="submission" date="2020-09" db="EMBL/GenBank/DDBJ databases">
        <authorList>
            <person name="Sun Q."/>
            <person name="Zhou Y."/>
        </authorList>
    </citation>
    <scope>NUCLEOTIDE SEQUENCE</scope>
    <source>
        <strain evidence="4">CGMCC 1.3617</strain>
    </source>
</reference>